<dbReference type="InterPro" id="IPR027417">
    <property type="entry name" value="P-loop_NTPase"/>
</dbReference>
<accession>A0A9E3ZT37</accession>
<evidence type="ECO:0000313" key="3">
    <source>
        <dbReference type="Proteomes" id="UP000813384"/>
    </source>
</evidence>
<dbReference type="GO" id="GO:0005524">
    <property type="term" value="F:ATP binding"/>
    <property type="evidence" value="ECO:0007669"/>
    <property type="project" value="UniProtKB-KW"/>
</dbReference>
<dbReference type="Gene3D" id="3.40.50.300">
    <property type="entry name" value="P-loop containing nucleotide triphosphate hydrolases"/>
    <property type="match status" value="1"/>
</dbReference>
<reference evidence="2" key="1">
    <citation type="journal article" date="2021" name="PeerJ">
        <title>Extensive microbial diversity within the chicken gut microbiome revealed by metagenomics and culture.</title>
        <authorList>
            <person name="Gilroy R."/>
            <person name="Ravi A."/>
            <person name="Getino M."/>
            <person name="Pursley I."/>
            <person name="Horton D.L."/>
            <person name="Alikhan N.F."/>
            <person name="Baker D."/>
            <person name="Gharbi K."/>
            <person name="Hall N."/>
            <person name="Watson M."/>
            <person name="Adriaenssens E.M."/>
            <person name="Foster-Nyarko E."/>
            <person name="Jarju S."/>
            <person name="Secka A."/>
            <person name="Antonio M."/>
            <person name="Oren A."/>
            <person name="Chaudhuri R.R."/>
            <person name="La Ragione R."/>
            <person name="Hildebrand F."/>
            <person name="Pallen M.J."/>
        </authorList>
    </citation>
    <scope>NUCLEOTIDE SEQUENCE</scope>
    <source>
        <strain evidence="2">150</strain>
    </source>
</reference>
<sequence length="276" mass="31314">MNLLSGLSKDVARRLQEHTQGVLEVEATCEKHPRYNKLLMPDGEVICPVCHKEKRDAIVAEEKTKEYFQNSVEGRRQYLYEESILLNRKLLEKGFKDFQTNTPAEASIRKQAESLALGVASSDPVNIYFQGVPGCGKSHLAIGLLRNANALANGKRCLFVNFPALKQKIRSSYDNQYSQETEPFLIKKMIDADILVLDDIADEINPQTKKAQVSDFSARILYAVMDARGERKPTIFTSNISWLDLKKLLDPRVSSRMSYRQEILSFNGIKDKRGEI</sequence>
<dbReference type="GO" id="GO:0006260">
    <property type="term" value="P:DNA replication"/>
    <property type="evidence" value="ECO:0007669"/>
    <property type="project" value="TreeGrafter"/>
</dbReference>
<dbReference type="Proteomes" id="UP000813384">
    <property type="component" value="Unassembled WGS sequence"/>
</dbReference>
<dbReference type="InterPro" id="IPR003593">
    <property type="entry name" value="AAA+_ATPase"/>
</dbReference>
<dbReference type="CDD" id="cd00009">
    <property type="entry name" value="AAA"/>
    <property type="match status" value="1"/>
</dbReference>
<dbReference type="Pfam" id="PF01695">
    <property type="entry name" value="IstB_IS21"/>
    <property type="match status" value="1"/>
</dbReference>
<dbReference type="InterPro" id="IPR002611">
    <property type="entry name" value="IstB_ATP-bd"/>
</dbReference>
<keyword evidence="2" id="KW-0547">Nucleotide-binding</keyword>
<dbReference type="EMBL" id="JAJJVO010000076">
    <property type="protein sequence ID" value="MCC9273608.1"/>
    <property type="molecule type" value="Genomic_DNA"/>
</dbReference>
<protein>
    <submittedName>
        <fullName evidence="2">ATP-binding protein</fullName>
    </submittedName>
</protein>
<reference evidence="2" key="2">
    <citation type="submission" date="2021-11" db="EMBL/GenBank/DDBJ databases">
        <authorList>
            <person name="Gilroy R."/>
        </authorList>
    </citation>
    <scope>NUCLEOTIDE SEQUENCE</scope>
    <source>
        <strain evidence="2">150</strain>
    </source>
</reference>
<keyword evidence="2" id="KW-0067">ATP-binding</keyword>
<organism evidence="2 3">
    <name type="scientific">Enterococcus aquimarinus</name>
    <dbReference type="NCBI Taxonomy" id="328396"/>
    <lineage>
        <taxon>Bacteria</taxon>
        <taxon>Bacillati</taxon>
        <taxon>Bacillota</taxon>
        <taxon>Bacilli</taxon>
        <taxon>Lactobacillales</taxon>
        <taxon>Enterococcaceae</taxon>
        <taxon>Enterococcus</taxon>
    </lineage>
</organism>
<dbReference type="PANTHER" id="PTHR30050">
    <property type="entry name" value="CHROMOSOMAL REPLICATION INITIATOR PROTEIN DNAA"/>
    <property type="match status" value="1"/>
</dbReference>
<feature type="domain" description="AAA+ ATPase" evidence="1">
    <location>
        <begin position="123"/>
        <end position="268"/>
    </location>
</feature>
<gene>
    <name evidence="2" type="ORF">K8V42_04890</name>
</gene>
<dbReference type="PANTHER" id="PTHR30050:SF4">
    <property type="entry name" value="ATP-BINDING PROTEIN RV3427C IN INSERTION SEQUENCE-RELATED"/>
    <property type="match status" value="1"/>
</dbReference>
<evidence type="ECO:0000259" key="1">
    <source>
        <dbReference type="SMART" id="SM00382"/>
    </source>
</evidence>
<proteinExistence type="predicted"/>
<dbReference type="AlphaFoldDB" id="A0A9E3ZT37"/>
<name>A0A9E3ZT37_9ENTE</name>
<dbReference type="SMART" id="SM00382">
    <property type="entry name" value="AAA"/>
    <property type="match status" value="1"/>
</dbReference>
<evidence type="ECO:0000313" key="2">
    <source>
        <dbReference type="EMBL" id="MCC9273608.1"/>
    </source>
</evidence>
<comment type="caution">
    <text evidence="2">The sequence shown here is derived from an EMBL/GenBank/DDBJ whole genome shotgun (WGS) entry which is preliminary data.</text>
</comment>
<dbReference type="SUPFAM" id="SSF52540">
    <property type="entry name" value="P-loop containing nucleoside triphosphate hydrolases"/>
    <property type="match status" value="1"/>
</dbReference>